<evidence type="ECO:0000256" key="1">
    <source>
        <dbReference type="SAM" id="MobiDB-lite"/>
    </source>
</evidence>
<feature type="region of interest" description="Disordered" evidence="1">
    <location>
        <begin position="90"/>
        <end position="146"/>
    </location>
</feature>
<protein>
    <submittedName>
        <fullName evidence="2">Uncharacterized protein</fullName>
    </submittedName>
</protein>
<evidence type="ECO:0000313" key="2">
    <source>
        <dbReference type="EMBL" id="CAD9085672.1"/>
    </source>
</evidence>
<dbReference type="EMBL" id="HBGD01010850">
    <property type="protein sequence ID" value="CAD9085672.1"/>
    <property type="molecule type" value="Transcribed_RNA"/>
</dbReference>
<accession>A0A7S1KTQ9</accession>
<organism evidence="2">
    <name type="scientific">Percolomonas cosmopolitus</name>
    <dbReference type="NCBI Taxonomy" id="63605"/>
    <lineage>
        <taxon>Eukaryota</taxon>
        <taxon>Discoba</taxon>
        <taxon>Heterolobosea</taxon>
        <taxon>Tetramitia</taxon>
        <taxon>Eutetramitia</taxon>
        <taxon>Percolomonadidae</taxon>
        <taxon>Percolomonas</taxon>
    </lineage>
</organism>
<feature type="compositionally biased region" description="Polar residues" evidence="1">
    <location>
        <begin position="127"/>
        <end position="146"/>
    </location>
</feature>
<name>A0A7S1KTQ9_9EUKA</name>
<feature type="compositionally biased region" description="Low complexity" evidence="1">
    <location>
        <begin position="104"/>
        <end position="114"/>
    </location>
</feature>
<dbReference type="AlphaFoldDB" id="A0A7S1KTQ9"/>
<sequence length="1074" mass="123833">MKALSTSLLPPSKCISSLSQSHNCSIILTRSQKRRRNCRTISDARRSIFPRSQCCCFYGTLETTPSMMQSHEKDSNVSFTSGGMYKLPLIGGRDDHLDEEQQNSSSTHTKASSRSSREENRSAHASQTLPHSSHTTSDSTIPSQSFTHNLSSKYEQNLSRLTNEYKAHLQDSPSLRHSLLHLIISTPWESLGARQRALLICQFFEAFYAEMRANDNDNFVWNAHRQAFRYFQVFFETTYVPYVGIEALQGSSGNVRSVHITLQKTDIYFPLLSMMKILQLSYRILLNSPELIPPDTSQQEVLTDIFEKAQTVWNSFQHDMNMPKKYGSVIGNMFLGLCVRHGDLNAALQLLRTYSKSCLNVTHQNTAFIPVYFQDYKELLQLLDVHPDASQHTSLCKEISSAINTEFPDRANSHFVDFKLLKLQVQNDPKGTLDHLRHITAEYVYRQQRNHSTAATTTESFPSILAKQDDVFFILQQCIGKHDKLPVLPIIDLLMQIPLYRSTTKLHNLKVWTLMQNRVLLARDLFSATFRLSEDSDVQRAALQAFQLRGHIDMDFEALRNLIDISSRKANVDRLIFQGTPPEQIEAQFEALILYAVHRFPKEAFVNEKGSISSRVILNLCLRFYANLPSLPNIWEKALHIFTSNFISSFTEETRHNILVPTISTYHCLFTVALIAPSPHDDSAHLIETILEDVKELDFTPQSFVSSLFNHSLATGHIHLTQRLIYKFFWNPTNVQQKNSEGAEHVFPLSTYNLNSFMSYFVEQEVRRKEDSSFDEHNLSDNLTTHKGELLTPMSVFYWLKDFSDPDMTSYTIILDWLILQDNLESSDFQFLSELESLVELDEWVPLMPVEKHAERMHGAAHHHRITRFPMTLKLLNRLLRLYAKYNPIRTVSLYRRYCTPPDDKHKRKFLEPDKKTMLYLFKAYVALDNKTALYGSVDLFLSQSKESSHILLYLLEDMIKMGRFDETVEFFFRFFRNPIKDLRENGTGKRAHVNNEAISLIQMAMLKETTGKYYKDYKALQACYGKSSRWTSGNWKDMRQMIHGDIEHSGGHQRTINGLEQILGGQDGKQDAL</sequence>
<reference evidence="2" key="1">
    <citation type="submission" date="2021-01" db="EMBL/GenBank/DDBJ databases">
        <authorList>
            <person name="Corre E."/>
            <person name="Pelletier E."/>
            <person name="Niang G."/>
            <person name="Scheremetjew M."/>
            <person name="Finn R."/>
            <person name="Kale V."/>
            <person name="Holt S."/>
            <person name="Cochrane G."/>
            <person name="Meng A."/>
            <person name="Brown T."/>
            <person name="Cohen L."/>
        </authorList>
    </citation>
    <scope>NUCLEOTIDE SEQUENCE</scope>
    <source>
        <strain evidence="2">WS</strain>
    </source>
</reference>
<proteinExistence type="predicted"/>
<gene>
    <name evidence="2" type="ORF">PCOS0759_LOCUS8926</name>
</gene>